<dbReference type="OrthoDB" id="2756618at2759"/>
<feature type="transmembrane region" description="Helical" evidence="2">
    <location>
        <begin position="20"/>
        <end position="36"/>
    </location>
</feature>
<comment type="caution">
    <text evidence="3">The sequence shown here is derived from an EMBL/GenBank/DDBJ whole genome shotgun (WGS) entry which is preliminary data.</text>
</comment>
<feature type="transmembrane region" description="Helical" evidence="2">
    <location>
        <begin position="48"/>
        <end position="68"/>
    </location>
</feature>
<evidence type="ECO:0000256" key="2">
    <source>
        <dbReference type="SAM" id="Phobius"/>
    </source>
</evidence>
<feature type="transmembrane region" description="Helical" evidence="2">
    <location>
        <begin position="204"/>
        <end position="223"/>
    </location>
</feature>
<reference evidence="3" key="1">
    <citation type="submission" date="2021-02" db="EMBL/GenBank/DDBJ databases">
        <authorList>
            <person name="Nieuwenhuis M."/>
            <person name="Van De Peppel L.J.J."/>
        </authorList>
    </citation>
    <scope>NUCLEOTIDE SEQUENCE</scope>
    <source>
        <strain evidence="3">D49</strain>
    </source>
</reference>
<reference evidence="3" key="2">
    <citation type="submission" date="2021-10" db="EMBL/GenBank/DDBJ databases">
        <title>Phylogenomics reveals ancestral predisposition of the termite-cultivated fungus Termitomyces towards a domesticated lifestyle.</title>
        <authorList>
            <person name="Auxier B."/>
            <person name="Grum-Grzhimaylo A."/>
            <person name="Cardenas M.E."/>
            <person name="Lodge J.D."/>
            <person name="Laessoe T."/>
            <person name="Pedersen O."/>
            <person name="Smith M.E."/>
            <person name="Kuyper T.W."/>
            <person name="Franco-Molano E.A."/>
            <person name="Baroni T.J."/>
            <person name="Aanen D.K."/>
        </authorList>
    </citation>
    <scope>NUCLEOTIDE SEQUENCE</scope>
    <source>
        <strain evidence="3">D49</strain>
    </source>
</reference>
<evidence type="ECO:0000313" key="4">
    <source>
        <dbReference type="Proteomes" id="UP000717328"/>
    </source>
</evidence>
<keyword evidence="2" id="KW-0812">Transmembrane</keyword>
<gene>
    <name evidence="3" type="ORF">H0H81_008549</name>
</gene>
<proteinExistence type="predicted"/>
<feature type="transmembrane region" description="Helical" evidence="2">
    <location>
        <begin position="139"/>
        <end position="160"/>
    </location>
</feature>
<feature type="transmembrane region" description="Helical" evidence="2">
    <location>
        <begin position="108"/>
        <end position="127"/>
    </location>
</feature>
<evidence type="ECO:0000313" key="3">
    <source>
        <dbReference type="EMBL" id="KAG5651464.1"/>
    </source>
</evidence>
<dbReference type="EMBL" id="JABCKI010000239">
    <property type="protein sequence ID" value="KAG5651464.1"/>
    <property type="molecule type" value="Genomic_DNA"/>
</dbReference>
<accession>A0A9P7KIZ8</accession>
<keyword evidence="2" id="KW-0472">Membrane</keyword>
<evidence type="ECO:0000256" key="1">
    <source>
        <dbReference type="SAM" id="MobiDB-lite"/>
    </source>
</evidence>
<keyword evidence="4" id="KW-1185">Reference proteome</keyword>
<feature type="region of interest" description="Disordered" evidence="1">
    <location>
        <begin position="263"/>
        <end position="297"/>
    </location>
</feature>
<dbReference type="AlphaFoldDB" id="A0A9P7KIZ8"/>
<name>A0A9P7KIZ8_9AGAR</name>
<protein>
    <submittedName>
        <fullName evidence="3">Uncharacterized protein</fullName>
    </submittedName>
</protein>
<dbReference type="Proteomes" id="UP000717328">
    <property type="component" value="Unassembled WGS sequence"/>
</dbReference>
<sequence>MSSTPRIDAVELGGVLAETLFYGFYVVLLIQCVDALRYRSRIRSERFLGPITITAGLLFCTITTRWLVDIALAFKAFIPSAKEGYCVTPNGINPAEKVYVDLSDPRSVIGSVMYVLTTLLGDGFMTYRLFIVWGRNPYIIIPPILMCIAVAIIGGMQKFWLKVQYFMGMPLPYLSSGKDSNLLASSVCVTVALGTYVGNSNVQFAFVSMINPVIGIIFCMIVSRAHRSVTNASQQSATNSRSHHIGHALRPMAVKITTQVQDVSDPKSGEFGTPPGSPQIYPMNLQSIGSGSKKEDV</sequence>
<organism evidence="3 4">
    <name type="scientific">Sphagnurus paluster</name>
    <dbReference type="NCBI Taxonomy" id="117069"/>
    <lineage>
        <taxon>Eukaryota</taxon>
        <taxon>Fungi</taxon>
        <taxon>Dikarya</taxon>
        <taxon>Basidiomycota</taxon>
        <taxon>Agaricomycotina</taxon>
        <taxon>Agaricomycetes</taxon>
        <taxon>Agaricomycetidae</taxon>
        <taxon>Agaricales</taxon>
        <taxon>Tricholomatineae</taxon>
        <taxon>Lyophyllaceae</taxon>
        <taxon>Sphagnurus</taxon>
    </lineage>
</organism>
<keyword evidence="2" id="KW-1133">Transmembrane helix</keyword>